<keyword evidence="11" id="KW-0812">Transmembrane</keyword>
<feature type="transmembrane region" description="Helical" evidence="11">
    <location>
        <begin position="35"/>
        <end position="56"/>
    </location>
</feature>
<keyword evidence="11" id="KW-1133">Transmembrane helix</keyword>
<evidence type="ECO:0000256" key="1">
    <source>
        <dbReference type="ARBA" id="ARBA00004496"/>
    </source>
</evidence>
<comment type="caution">
    <text evidence="12">The sequence shown here is derived from an EMBL/GenBank/DDBJ whole genome shotgun (WGS) entry which is preliminary data.</text>
</comment>
<keyword evidence="6" id="KW-0479">Metal-binding</keyword>
<dbReference type="GO" id="GO:0005524">
    <property type="term" value="F:ATP binding"/>
    <property type="evidence" value="ECO:0007669"/>
    <property type="project" value="UniProtKB-KW"/>
</dbReference>
<reference evidence="12" key="2">
    <citation type="submission" date="2021-04" db="EMBL/GenBank/DDBJ databases">
        <authorList>
            <person name="Gilroy R."/>
        </authorList>
    </citation>
    <scope>NUCLEOTIDE SEQUENCE</scope>
    <source>
        <strain evidence="12">12435</strain>
    </source>
</reference>
<accession>A0A9D1PZ83</accession>
<feature type="transmembrane region" description="Helical" evidence="11">
    <location>
        <begin position="130"/>
        <end position="150"/>
    </location>
</feature>
<evidence type="ECO:0000256" key="8">
    <source>
        <dbReference type="ARBA" id="ARBA00022840"/>
    </source>
</evidence>
<gene>
    <name evidence="12" type="primary">tsaE</name>
    <name evidence="12" type="ORF">H9892_03265</name>
</gene>
<reference evidence="12" key="1">
    <citation type="journal article" date="2021" name="PeerJ">
        <title>Extensive microbial diversity within the chicken gut microbiome revealed by metagenomics and culture.</title>
        <authorList>
            <person name="Gilroy R."/>
            <person name="Ravi A."/>
            <person name="Getino M."/>
            <person name="Pursley I."/>
            <person name="Horton D.L."/>
            <person name="Alikhan N.F."/>
            <person name="Baker D."/>
            <person name="Gharbi K."/>
            <person name="Hall N."/>
            <person name="Watson M."/>
            <person name="Adriaenssens E.M."/>
            <person name="Foster-Nyarko E."/>
            <person name="Jarju S."/>
            <person name="Secka A."/>
            <person name="Antonio M."/>
            <person name="Oren A."/>
            <person name="Chaudhuri R.R."/>
            <person name="La Ragione R."/>
            <person name="Hildebrand F."/>
            <person name="Pallen M.J."/>
        </authorList>
    </citation>
    <scope>NUCLEOTIDE SEQUENCE</scope>
    <source>
        <strain evidence="12">12435</strain>
    </source>
</reference>
<dbReference type="EMBL" id="DXHS01000058">
    <property type="protein sequence ID" value="HIW02335.1"/>
    <property type="molecule type" value="Genomic_DNA"/>
</dbReference>
<evidence type="ECO:0000256" key="3">
    <source>
        <dbReference type="ARBA" id="ARBA00019010"/>
    </source>
</evidence>
<keyword evidence="11" id="KW-0472">Membrane</keyword>
<organism evidence="12 13">
    <name type="scientific">Candidatus Protoclostridium stercorigallinarum</name>
    <dbReference type="NCBI Taxonomy" id="2838741"/>
    <lineage>
        <taxon>Bacteria</taxon>
        <taxon>Bacillati</taxon>
        <taxon>Bacillota</taxon>
        <taxon>Clostridia</taxon>
        <taxon>Candidatus Protoclostridium</taxon>
    </lineage>
</organism>
<keyword evidence="8" id="KW-0067">ATP-binding</keyword>
<evidence type="ECO:0000256" key="5">
    <source>
        <dbReference type="ARBA" id="ARBA00022694"/>
    </source>
</evidence>
<comment type="subcellular location">
    <subcellularLocation>
        <location evidence="1">Cytoplasm</location>
    </subcellularLocation>
</comment>
<dbReference type="Proteomes" id="UP000823990">
    <property type="component" value="Unassembled WGS sequence"/>
</dbReference>
<dbReference type="GO" id="GO:0046872">
    <property type="term" value="F:metal ion binding"/>
    <property type="evidence" value="ECO:0007669"/>
    <property type="project" value="UniProtKB-KW"/>
</dbReference>
<evidence type="ECO:0000256" key="7">
    <source>
        <dbReference type="ARBA" id="ARBA00022741"/>
    </source>
</evidence>
<dbReference type="InterPro" id="IPR003442">
    <property type="entry name" value="T6A_TsaE"/>
</dbReference>
<dbReference type="GO" id="GO:0002949">
    <property type="term" value="P:tRNA threonylcarbamoyladenosine modification"/>
    <property type="evidence" value="ECO:0007669"/>
    <property type="project" value="InterPro"/>
</dbReference>
<sequence>MTGSKAKTPSGRSTETKPRAKRGEYIRRYFTAQRIATLAMLTAIGYALSFLEFTIFPPASFLKMDFSNVATMLGGYMLGPVGAIVIEGVKQALCLITSTSGGVGQLANFMVTVCFIIVPSVLYKFKKGLPWVAAGMGVGCVLQVAASLVANRYINFPLYMGDQAAEMFSSLFPFIIAFNVIKGVAISALTLLLYKRLSKAMKWLFRDRKKSAKAGEAEDNDGKSFAKNEKEVYNDGMQKTITRSEDETRAFARGLAENFKGGEVVLLNGDLGAGKTVFAKGVAEALGVKEDVKSPTFTLSCEYEGRLRLVHIDAYRLKNGEEAEACGIGERFGDKSAVCLVEWPSQIESILPAHAIEVTIERTGDNEREITVKC</sequence>
<evidence type="ECO:0000256" key="6">
    <source>
        <dbReference type="ARBA" id="ARBA00022723"/>
    </source>
</evidence>
<keyword evidence="9" id="KW-0460">Magnesium</keyword>
<evidence type="ECO:0000256" key="2">
    <source>
        <dbReference type="ARBA" id="ARBA00007599"/>
    </source>
</evidence>
<evidence type="ECO:0000313" key="12">
    <source>
        <dbReference type="EMBL" id="HIW02335.1"/>
    </source>
</evidence>
<dbReference type="GO" id="GO:0005737">
    <property type="term" value="C:cytoplasm"/>
    <property type="evidence" value="ECO:0007669"/>
    <property type="project" value="UniProtKB-SubCell"/>
</dbReference>
<keyword evidence="7" id="KW-0547">Nucleotide-binding</keyword>
<comment type="similarity">
    <text evidence="2">Belongs to the TsaE family.</text>
</comment>
<evidence type="ECO:0000256" key="9">
    <source>
        <dbReference type="ARBA" id="ARBA00022842"/>
    </source>
</evidence>
<dbReference type="SUPFAM" id="SSF52540">
    <property type="entry name" value="P-loop containing nucleoside triphosphate hydrolases"/>
    <property type="match status" value="1"/>
</dbReference>
<dbReference type="NCBIfam" id="TIGR00150">
    <property type="entry name" value="T6A_YjeE"/>
    <property type="match status" value="1"/>
</dbReference>
<protein>
    <recommendedName>
        <fullName evidence="3">tRNA threonylcarbamoyladenosine biosynthesis protein TsaE</fullName>
    </recommendedName>
    <alternativeName>
        <fullName evidence="10">t(6)A37 threonylcarbamoyladenosine biosynthesis protein TsaE</fullName>
    </alternativeName>
</protein>
<evidence type="ECO:0000256" key="10">
    <source>
        <dbReference type="ARBA" id="ARBA00032441"/>
    </source>
</evidence>
<keyword evidence="5" id="KW-0819">tRNA processing</keyword>
<dbReference type="InterPro" id="IPR027417">
    <property type="entry name" value="P-loop_NTPase"/>
</dbReference>
<dbReference type="PANTHER" id="PTHR33540:SF2">
    <property type="entry name" value="TRNA THREONYLCARBAMOYLADENOSINE BIOSYNTHESIS PROTEIN TSAE"/>
    <property type="match status" value="1"/>
</dbReference>
<feature type="transmembrane region" description="Helical" evidence="11">
    <location>
        <begin position="106"/>
        <end position="123"/>
    </location>
</feature>
<dbReference type="AlphaFoldDB" id="A0A9D1PZ83"/>
<evidence type="ECO:0000256" key="4">
    <source>
        <dbReference type="ARBA" id="ARBA00022490"/>
    </source>
</evidence>
<dbReference type="GO" id="GO:0022857">
    <property type="term" value="F:transmembrane transporter activity"/>
    <property type="evidence" value="ECO:0007669"/>
    <property type="project" value="InterPro"/>
</dbReference>
<keyword evidence="4" id="KW-0963">Cytoplasm</keyword>
<dbReference type="InterPro" id="IPR024529">
    <property type="entry name" value="ECF_trnsprt_substrate-spec"/>
</dbReference>
<feature type="transmembrane region" description="Helical" evidence="11">
    <location>
        <begin position="170"/>
        <end position="194"/>
    </location>
</feature>
<dbReference type="PANTHER" id="PTHR33540">
    <property type="entry name" value="TRNA THREONYLCARBAMOYLADENOSINE BIOSYNTHESIS PROTEIN TSAE"/>
    <property type="match status" value="1"/>
</dbReference>
<name>A0A9D1PZ83_9FIRM</name>
<feature type="transmembrane region" description="Helical" evidence="11">
    <location>
        <begin position="68"/>
        <end position="86"/>
    </location>
</feature>
<dbReference type="Gene3D" id="1.10.1760.20">
    <property type="match status" value="1"/>
</dbReference>
<evidence type="ECO:0000313" key="13">
    <source>
        <dbReference type="Proteomes" id="UP000823990"/>
    </source>
</evidence>
<dbReference type="Gene3D" id="3.40.50.300">
    <property type="entry name" value="P-loop containing nucleotide triphosphate hydrolases"/>
    <property type="match status" value="1"/>
</dbReference>
<dbReference type="Pfam" id="PF12822">
    <property type="entry name" value="ECF_trnsprt"/>
    <property type="match status" value="1"/>
</dbReference>
<proteinExistence type="inferred from homology"/>
<dbReference type="Pfam" id="PF02367">
    <property type="entry name" value="TsaE"/>
    <property type="match status" value="1"/>
</dbReference>
<evidence type="ECO:0000256" key="11">
    <source>
        <dbReference type="SAM" id="Phobius"/>
    </source>
</evidence>